<evidence type="ECO:0000256" key="4">
    <source>
        <dbReference type="ARBA" id="ARBA00023136"/>
    </source>
</evidence>
<keyword evidence="5" id="KW-0653">Protein transport</keyword>
<proteinExistence type="inferred from homology"/>
<keyword evidence="5" id="KW-0813">Transport</keyword>
<evidence type="ECO:0000256" key="1">
    <source>
        <dbReference type="ARBA" id="ARBA00004141"/>
    </source>
</evidence>
<keyword evidence="3 5" id="KW-1133">Transmembrane helix</keyword>
<dbReference type="EMBL" id="JABRWO010000008">
    <property type="protein sequence ID" value="MBA2115974.1"/>
    <property type="molecule type" value="Genomic_DNA"/>
</dbReference>
<feature type="region of interest" description="Disordered" evidence="6">
    <location>
        <begin position="112"/>
        <end position="135"/>
    </location>
</feature>
<protein>
    <recommendedName>
        <fullName evidence="5">Sec-independent protein translocase protein TatC</fullName>
    </recommendedName>
</protein>
<feature type="transmembrane region" description="Helical" evidence="5">
    <location>
        <begin position="206"/>
        <end position="232"/>
    </location>
</feature>
<reference evidence="7 8" key="1">
    <citation type="submission" date="2020-05" db="EMBL/GenBank/DDBJ databases">
        <title>Bremerella alba sp. nov., a novel planctomycete isolated from the surface of the macroalga Fucus spiralis.</title>
        <authorList>
            <person name="Godinho O."/>
            <person name="Botelho R."/>
            <person name="Albuquerque L."/>
            <person name="Wiegand S."/>
            <person name="Da Costa M.S."/>
            <person name="Lobo-Da-Cunha A."/>
            <person name="Jogler C."/>
            <person name="Lage O.M."/>
        </authorList>
    </citation>
    <scope>NUCLEOTIDE SEQUENCE [LARGE SCALE GENOMIC DNA]</scope>
    <source>
        <strain evidence="7 8">FF15</strain>
    </source>
</reference>
<name>A0A7V8V772_9BACT</name>
<evidence type="ECO:0000313" key="8">
    <source>
        <dbReference type="Proteomes" id="UP000551616"/>
    </source>
</evidence>
<feature type="compositionally biased region" description="Acidic residues" evidence="6">
    <location>
        <begin position="122"/>
        <end position="135"/>
    </location>
</feature>
<dbReference type="PANTHER" id="PTHR30371">
    <property type="entry name" value="SEC-INDEPENDENT PROTEIN TRANSLOCASE PROTEIN TATC"/>
    <property type="match status" value="1"/>
</dbReference>
<comment type="function">
    <text evidence="5">Part of the twin-arginine translocation (Tat) system that transports large folded proteins containing a characteristic twin-arginine motif in their signal peptide across membranes.</text>
</comment>
<feature type="transmembrane region" description="Helical" evidence="5">
    <location>
        <begin position="330"/>
        <end position="346"/>
    </location>
</feature>
<evidence type="ECO:0000313" key="7">
    <source>
        <dbReference type="EMBL" id="MBA2115974.1"/>
    </source>
</evidence>
<keyword evidence="5" id="KW-0811">Translocation</keyword>
<dbReference type="AlphaFoldDB" id="A0A7V8V772"/>
<accession>A0A7V8V772</accession>
<keyword evidence="4 5" id="KW-0472">Membrane</keyword>
<evidence type="ECO:0000256" key="3">
    <source>
        <dbReference type="ARBA" id="ARBA00022989"/>
    </source>
</evidence>
<dbReference type="InterPro" id="IPR002033">
    <property type="entry name" value="TatC"/>
</dbReference>
<dbReference type="RefSeq" id="WP_207397391.1">
    <property type="nucleotide sequence ID" value="NZ_JABRWO010000008.1"/>
</dbReference>
<keyword evidence="8" id="KW-1185">Reference proteome</keyword>
<sequence>MNSKINDDFFEGSSMSFGDHLEELRKCLFRAVIWLAFGVAIGLYFGTYVVNFLEQPIQSALVRYYQSKSIAQLQENLGIKLNDEQKTAVADHLRENDWVAVDIWIEPAELERLSEAKSPPPTDEDSAPEQDAPEDVAPEDIAPEFADEPKLEVDPDQLPTDESLSDEDILIALRDAKVLPTEDPVRMRTWQQIKPSTESLRAEEAFMVWLKAGIVFGFIIASPGIFWHLWEFVGAGLYPHERKYVWIFMPFSLGLFFGGAAIAYFLAFEPVLDFLFQFNLMTGIDPRPRISEWLGFVIMLPLGFGISFQLPLVMLLLNRVGLFSIQAYTGNWRIAVMVIFVLSMIVTPSDPISMLLLALPLTLLYGLGIGLCKWMPGIRKPFPAAKG</sequence>
<organism evidence="7 8">
    <name type="scientific">Bremerella alba</name>
    <dbReference type="NCBI Taxonomy" id="980252"/>
    <lineage>
        <taxon>Bacteria</taxon>
        <taxon>Pseudomonadati</taxon>
        <taxon>Planctomycetota</taxon>
        <taxon>Planctomycetia</taxon>
        <taxon>Pirellulales</taxon>
        <taxon>Pirellulaceae</taxon>
        <taxon>Bremerella</taxon>
    </lineage>
</organism>
<comment type="subcellular location">
    <subcellularLocation>
        <location evidence="5">Cell membrane</location>
        <topology evidence="5">Multi-pass membrane protein</topology>
    </subcellularLocation>
    <subcellularLocation>
        <location evidence="1">Membrane</location>
        <topology evidence="1">Multi-pass membrane protein</topology>
    </subcellularLocation>
</comment>
<dbReference type="Pfam" id="PF00902">
    <property type="entry name" value="TatC"/>
    <property type="match status" value="1"/>
</dbReference>
<dbReference type="GO" id="GO:0033281">
    <property type="term" value="C:TAT protein transport complex"/>
    <property type="evidence" value="ECO:0007669"/>
    <property type="project" value="UniProtKB-UniRule"/>
</dbReference>
<dbReference type="PANTHER" id="PTHR30371:SF0">
    <property type="entry name" value="SEC-INDEPENDENT PROTEIN TRANSLOCASE PROTEIN TATC, CHLOROPLASTIC-RELATED"/>
    <property type="match status" value="1"/>
</dbReference>
<keyword evidence="5" id="KW-1003">Cell membrane</keyword>
<gene>
    <name evidence="5 7" type="primary">tatC</name>
    <name evidence="7" type="ORF">HOV93_31610</name>
</gene>
<keyword evidence="2 5" id="KW-0812">Transmembrane</keyword>
<dbReference type="GO" id="GO:0065002">
    <property type="term" value="P:intracellular protein transmembrane transport"/>
    <property type="evidence" value="ECO:0007669"/>
    <property type="project" value="TreeGrafter"/>
</dbReference>
<evidence type="ECO:0000256" key="5">
    <source>
        <dbReference type="HAMAP-Rule" id="MF_00902"/>
    </source>
</evidence>
<dbReference type="GO" id="GO:0043953">
    <property type="term" value="P:protein transport by the Tat complex"/>
    <property type="evidence" value="ECO:0007669"/>
    <property type="project" value="UniProtKB-UniRule"/>
</dbReference>
<feature type="transmembrane region" description="Helical" evidence="5">
    <location>
        <begin position="31"/>
        <end position="53"/>
    </location>
</feature>
<dbReference type="HAMAP" id="MF_00902">
    <property type="entry name" value="TatC"/>
    <property type="match status" value="1"/>
</dbReference>
<evidence type="ECO:0000256" key="2">
    <source>
        <dbReference type="ARBA" id="ARBA00022692"/>
    </source>
</evidence>
<comment type="similarity">
    <text evidence="5">Belongs to the TatC family.</text>
</comment>
<comment type="subunit">
    <text evidence="5">Forms a complex with TatA.</text>
</comment>
<feature type="transmembrane region" description="Helical" evidence="5">
    <location>
        <begin position="352"/>
        <end position="372"/>
    </location>
</feature>
<feature type="transmembrane region" description="Helical" evidence="5">
    <location>
        <begin position="244"/>
        <end position="267"/>
    </location>
</feature>
<evidence type="ECO:0000256" key="6">
    <source>
        <dbReference type="SAM" id="MobiDB-lite"/>
    </source>
</evidence>
<feature type="transmembrane region" description="Helical" evidence="5">
    <location>
        <begin position="293"/>
        <end position="318"/>
    </location>
</feature>
<comment type="caution">
    <text evidence="7">The sequence shown here is derived from an EMBL/GenBank/DDBJ whole genome shotgun (WGS) entry which is preliminary data.</text>
</comment>
<dbReference type="Proteomes" id="UP000551616">
    <property type="component" value="Unassembled WGS sequence"/>
</dbReference>
<dbReference type="GO" id="GO:0009977">
    <property type="term" value="F:proton motive force dependent protein transmembrane transporter activity"/>
    <property type="evidence" value="ECO:0007669"/>
    <property type="project" value="TreeGrafter"/>
</dbReference>